<evidence type="ECO:0000256" key="1">
    <source>
        <dbReference type="ARBA" id="ARBA00022737"/>
    </source>
</evidence>
<gene>
    <name evidence="5" type="ORF">LAMO00422_LOCUS1556</name>
</gene>
<dbReference type="PROSITE" id="PS50297">
    <property type="entry name" value="ANK_REP_REGION"/>
    <property type="match status" value="12"/>
</dbReference>
<dbReference type="PROSITE" id="PS50088">
    <property type="entry name" value="ANK_REPEAT"/>
    <property type="match status" value="13"/>
</dbReference>
<feature type="repeat" description="ANK" evidence="3">
    <location>
        <begin position="973"/>
        <end position="1005"/>
    </location>
</feature>
<dbReference type="Pfam" id="PF12796">
    <property type="entry name" value="Ank_2"/>
    <property type="match status" value="6"/>
</dbReference>
<dbReference type="Pfam" id="PF13637">
    <property type="entry name" value="Ank_4"/>
    <property type="match status" value="1"/>
</dbReference>
<evidence type="ECO:0000256" key="2">
    <source>
        <dbReference type="ARBA" id="ARBA00023043"/>
    </source>
</evidence>
<feature type="repeat" description="ANK" evidence="3">
    <location>
        <begin position="1377"/>
        <end position="1400"/>
    </location>
</feature>
<feature type="repeat" description="ANK" evidence="3">
    <location>
        <begin position="1243"/>
        <end position="1275"/>
    </location>
</feature>
<feature type="repeat" description="ANK" evidence="3">
    <location>
        <begin position="1209"/>
        <end position="1241"/>
    </location>
</feature>
<dbReference type="SMART" id="SM00248">
    <property type="entry name" value="ANK"/>
    <property type="match status" value="17"/>
</dbReference>
<dbReference type="SUPFAM" id="SSF48403">
    <property type="entry name" value="Ankyrin repeat"/>
    <property type="match status" value="2"/>
</dbReference>
<proteinExistence type="predicted"/>
<feature type="repeat" description="ANK" evidence="3">
    <location>
        <begin position="1074"/>
        <end position="1098"/>
    </location>
</feature>
<dbReference type="InterPro" id="IPR036770">
    <property type="entry name" value="Ankyrin_rpt-contain_sf"/>
</dbReference>
<feature type="region of interest" description="Disordered" evidence="4">
    <location>
        <begin position="30"/>
        <end position="63"/>
    </location>
</feature>
<evidence type="ECO:0000256" key="4">
    <source>
        <dbReference type="SAM" id="MobiDB-lite"/>
    </source>
</evidence>
<dbReference type="Gene3D" id="1.25.40.20">
    <property type="entry name" value="Ankyrin repeat-containing domain"/>
    <property type="match status" value="3"/>
</dbReference>
<feature type="repeat" description="ANK" evidence="3">
    <location>
        <begin position="1007"/>
        <end position="1039"/>
    </location>
</feature>
<dbReference type="PANTHER" id="PTHR24123:SF33">
    <property type="entry name" value="PROTEIN HOS4"/>
    <property type="match status" value="1"/>
</dbReference>
<feature type="compositionally biased region" description="Basic and acidic residues" evidence="4">
    <location>
        <begin position="413"/>
        <end position="422"/>
    </location>
</feature>
<feature type="compositionally biased region" description="Polar residues" evidence="4">
    <location>
        <begin position="124"/>
        <end position="139"/>
    </location>
</feature>
<name>A0A7S0GNU7_9EUKA</name>
<feature type="repeat" description="ANK" evidence="3">
    <location>
        <begin position="1108"/>
        <end position="1140"/>
    </location>
</feature>
<feature type="region of interest" description="Disordered" evidence="4">
    <location>
        <begin position="400"/>
        <end position="438"/>
    </location>
</feature>
<dbReference type="InterPro" id="IPR051165">
    <property type="entry name" value="Multifunctional_ANK_Repeat"/>
</dbReference>
<feature type="compositionally biased region" description="Polar residues" evidence="4">
    <location>
        <begin position="90"/>
        <end position="115"/>
    </location>
</feature>
<feature type="repeat" description="ANK" evidence="3">
    <location>
        <begin position="1142"/>
        <end position="1174"/>
    </location>
</feature>
<dbReference type="PANTHER" id="PTHR24123">
    <property type="entry name" value="ANKYRIN REPEAT-CONTAINING"/>
    <property type="match status" value="1"/>
</dbReference>
<keyword evidence="1" id="KW-0677">Repeat</keyword>
<reference evidence="5" key="1">
    <citation type="submission" date="2021-01" db="EMBL/GenBank/DDBJ databases">
        <authorList>
            <person name="Corre E."/>
            <person name="Pelletier E."/>
            <person name="Niang G."/>
            <person name="Scheremetjew M."/>
            <person name="Finn R."/>
            <person name="Kale V."/>
            <person name="Holt S."/>
            <person name="Cochrane G."/>
            <person name="Meng A."/>
            <person name="Brown T."/>
            <person name="Cohen L."/>
        </authorList>
    </citation>
    <scope>NUCLEOTIDE SEQUENCE</scope>
    <source>
        <strain evidence="5">CCMP2058</strain>
    </source>
</reference>
<evidence type="ECO:0000256" key="3">
    <source>
        <dbReference type="PROSITE-ProRule" id="PRU00023"/>
    </source>
</evidence>
<feature type="repeat" description="ANK" evidence="3">
    <location>
        <begin position="837"/>
        <end position="869"/>
    </location>
</feature>
<dbReference type="InterPro" id="IPR002110">
    <property type="entry name" value="Ankyrin_rpt"/>
</dbReference>
<sequence length="1474" mass="165128">MDNDHDRIAGDSTSVSRATSCLSTIFHHPCQTGAQTPSGKTHFNDSKTGSQVQSPTYGGMDFTERDKENLVKSFFVTEKPKTFLSHKLGSKQSTDHSPLAISSSHPNLTHTSSQPLPAAEHSLQESFNSTRASHATTPTHKPVRWTSGSKIEAPHAYPPDTRPVQKIRVQHSRAHSHKTHYPPTPRCLRHNRQIHNHPAAQYYHCSQPQILSLQPWNHHAKHYHGQASSGNVLNQTEKIQSQARFSLRINIKHKLGKKRLNNKKNKARYRFDTTLITRAILEALGTTAFHQAYTVIKECHQGRNLCHTSALNLVHEIAKLYSRDINDEYFAFCQCFRAVLNEYFKLTRNVRKQREFPEIESYQVVADLESTNITIHVSGLASLAIRQYFASSSNALGQDFPPVQKSPSFHSDQASRSDRKQSDPYTLHTPTGVQPPVVPIDVEDETETFVTSAPTGGGPEPRINMSSRMMPNPISQGVKVAMGIQLTPLPGHIDQQSFMKWVTEKTERITYDLSRILHLEDMSGTTIRFPEALAEALAHWKRFSSEGKQESYDWTLTFKFAQENYFRNDGKRQDSARCDMLIDNCISILKRRNISFNYARANEGCIMCRFTTFASEILKVLEVRVAILNDFKRLVLDGKIKCLPTVSIIRNYNPRPTVNIKRISEPCSVKVVITATYLSAVFIINKLRELDDWRNEIFRILRIQAFPMHSNPLHAHELERLGDCMPTLKDLIAISQKSLLNGVPLPLVASVLALILEYWAFDAMPRGHLDLPPCPDQPPCPDLPRHPLEEVSPDIYVKPAEKCISEAVREGSIAVVKALMTTPEHEPANINNFIDTRGRTLLHTACRYNRAGVARLLIDAKATIDARDQDDRTPLHTACSNGNDEITRLLVYSKAKLEATERFRGMTPLLLACWKGRLAVVEYLMEAKANVRAVNGLGYGSLHCAVLRNEFPMVWHLLVNGGKVIDVDAVNNKGRTPLHIACSKGNLEIAKLLVSSKAKVEAYENKHGMTPLLLACGKGKLAMVQYLMDLKANAKAVDCHGNGPLNYAIFGKDSSTLKYLVDHSGHVAYAANKQGNGPLHFAVMREEVSMVKYLVLNGKVVIDAINDKGRTSLHIASSKGNVQIAQFLVESTAKLEASGNKYRMTPLLLACYEGKLAMVEYLVEVKANVKAVDRDGDSCLHYAVQGGNIATVKYLVRKRGILLDAVNRIGRTPLYYACRKGNVEITRLLVNSKAKLEASEKMFGMTPLLLACWKGQLHVVKYLVDIKANVRAADRDGYRVFHVAVKNEDVSMVRYLVNNVKTGIRAVNKQGQAPLHIACFKGNVQITRLLIESKAKLEASEKKSGFTPLLIACYRGKLEVVQYLVKAKANVKATNRDGYGPLYLAAMAGKISVVKYLMENVKAKDKNVIQKKGLPLVDSLRRLFRKRQAEEDVYYEILNYLEELELDIPQIDSLEKTAEQPEAKFSKALKCTIS</sequence>
<keyword evidence="2 3" id="KW-0040">ANK repeat</keyword>
<dbReference type="Pfam" id="PF00023">
    <property type="entry name" value="Ank"/>
    <property type="match status" value="1"/>
</dbReference>
<feature type="repeat" description="ANK" evidence="3">
    <location>
        <begin position="904"/>
        <end position="936"/>
    </location>
</feature>
<accession>A0A7S0GNU7</accession>
<dbReference type="EMBL" id="HBEM01002162">
    <property type="protein sequence ID" value="CAD8431180.1"/>
    <property type="molecule type" value="Transcribed_RNA"/>
</dbReference>
<feature type="region of interest" description="Disordered" evidence="4">
    <location>
        <begin position="85"/>
        <end position="161"/>
    </location>
</feature>
<protein>
    <submittedName>
        <fullName evidence="5">Uncharacterized protein</fullName>
    </submittedName>
</protein>
<dbReference type="PRINTS" id="PR01415">
    <property type="entry name" value="ANKYRIN"/>
</dbReference>
<feature type="repeat" description="ANK" evidence="3">
    <location>
        <begin position="1310"/>
        <end position="1342"/>
    </location>
</feature>
<organism evidence="5">
    <name type="scientific">Amorphochlora amoebiformis</name>
    <dbReference type="NCBI Taxonomy" id="1561963"/>
    <lineage>
        <taxon>Eukaryota</taxon>
        <taxon>Sar</taxon>
        <taxon>Rhizaria</taxon>
        <taxon>Cercozoa</taxon>
        <taxon>Chlorarachniophyceae</taxon>
        <taxon>Amorphochlora</taxon>
    </lineage>
</organism>
<feature type="compositionally biased region" description="Polar residues" evidence="4">
    <location>
        <begin position="32"/>
        <end position="56"/>
    </location>
</feature>
<evidence type="ECO:0000313" key="5">
    <source>
        <dbReference type="EMBL" id="CAD8431180.1"/>
    </source>
</evidence>
<feature type="repeat" description="ANK" evidence="3">
    <location>
        <begin position="1344"/>
        <end position="1376"/>
    </location>
</feature>
<feature type="repeat" description="ANK" evidence="3">
    <location>
        <begin position="870"/>
        <end position="902"/>
    </location>
</feature>